<evidence type="ECO:0000256" key="5">
    <source>
        <dbReference type="NCBIfam" id="TIGR00405"/>
    </source>
</evidence>
<dbReference type="CDD" id="cd06091">
    <property type="entry name" value="KOW_NusG"/>
    <property type="match status" value="1"/>
</dbReference>
<evidence type="ECO:0000313" key="9">
    <source>
        <dbReference type="Proteomes" id="UP000244093"/>
    </source>
</evidence>
<evidence type="ECO:0000256" key="1">
    <source>
        <dbReference type="ARBA" id="ARBA00006956"/>
    </source>
</evidence>
<reference evidence="8 9" key="1">
    <citation type="journal article" date="2018" name="Syst. Appl. Microbiol.">
        <title>A new symbiotic nanoarchaeote (Candidatus Nanoclepta minutus) and its host (Zestosphaera tikiterensis gen. nov., sp. nov.) from a New Zealand hot spring.</title>
        <authorList>
            <person name="St John E."/>
            <person name="Liu Y."/>
            <person name="Podar M."/>
            <person name="Stott M.B."/>
            <person name="Meneghin J."/>
            <person name="Chen Z."/>
            <person name="Lagutin K."/>
            <person name="Mitchell K."/>
            <person name="Reysenbach A.L."/>
        </authorList>
    </citation>
    <scope>NUCLEOTIDE SEQUENCE [LARGE SCALE GENOMIC DNA]</scope>
    <source>
        <strain evidence="8">NZ3</strain>
    </source>
</reference>
<evidence type="ECO:0000256" key="2">
    <source>
        <dbReference type="ARBA" id="ARBA00023015"/>
    </source>
</evidence>
<protein>
    <recommendedName>
        <fullName evidence="4 5">Transcription elongation factor Spt5</fullName>
    </recommendedName>
</protein>
<comment type="caution">
    <text evidence="8">The sequence shown here is derived from an EMBL/GenBank/DDBJ whole genome shotgun (WGS) entry which is preliminary data.</text>
</comment>
<keyword evidence="8" id="KW-0648">Protein biosynthesis</keyword>
<dbReference type="GO" id="GO:0006354">
    <property type="term" value="P:DNA-templated transcription elongation"/>
    <property type="evidence" value="ECO:0007669"/>
    <property type="project" value="InterPro"/>
</dbReference>
<sequence length="158" mass="17332">MGEEKKVESQKQVKYIVLRTTAGQELNVALMLESVAKSMGVEGIYSIIIPPKIKGYLIIEATGHHVVHQVSKDIKHVKGRAMGALSRDEVERLIKTTPLVEELKPGTDVEIISGPFKGFKAKVVSVNVDKKTVTLNILEASFKMEATVPVDSVKPVKK</sequence>
<evidence type="ECO:0000256" key="4">
    <source>
        <dbReference type="HAMAP-Rule" id="MF_00950"/>
    </source>
</evidence>
<dbReference type="SMART" id="SM00738">
    <property type="entry name" value="NGN"/>
    <property type="match status" value="1"/>
</dbReference>
<dbReference type="NCBIfam" id="TIGR00405">
    <property type="entry name" value="KOW_elon_Spt5"/>
    <property type="match status" value="1"/>
</dbReference>
<dbReference type="EMBL" id="NBVN01000002">
    <property type="protein sequence ID" value="PUA33372.1"/>
    <property type="molecule type" value="Genomic_DNA"/>
</dbReference>
<evidence type="ECO:0000256" key="3">
    <source>
        <dbReference type="ARBA" id="ARBA00023163"/>
    </source>
</evidence>
<dbReference type="Pfam" id="PF00467">
    <property type="entry name" value="KOW"/>
    <property type="match status" value="1"/>
</dbReference>
<proteinExistence type="inferred from homology"/>
<dbReference type="InterPro" id="IPR005100">
    <property type="entry name" value="NGN-domain"/>
</dbReference>
<dbReference type="SUPFAM" id="SSF50104">
    <property type="entry name" value="Translation proteins SH3-like domain"/>
    <property type="match status" value="1"/>
</dbReference>
<name>A0A2R7Y929_9CREN</name>
<gene>
    <name evidence="4" type="primary">spt5</name>
    <name evidence="8" type="ORF">B7O98_02805</name>
</gene>
<evidence type="ECO:0000313" key="8">
    <source>
        <dbReference type="EMBL" id="PUA33372.1"/>
    </source>
</evidence>
<dbReference type="SMART" id="SM00739">
    <property type="entry name" value="KOW"/>
    <property type="match status" value="1"/>
</dbReference>
<feature type="domain" description="KOW" evidence="7">
    <location>
        <begin position="102"/>
        <end position="129"/>
    </location>
</feature>
<dbReference type="InterPro" id="IPR006645">
    <property type="entry name" value="NGN-like_dom"/>
</dbReference>
<dbReference type="Gene3D" id="3.30.70.940">
    <property type="entry name" value="NusG, N-terminal domain"/>
    <property type="match status" value="1"/>
</dbReference>
<keyword evidence="3 4" id="KW-0804">Transcription</keyword>
<comment type="function">
    <text evidence="4">Stimulates transcription elongation.</text>
</comment>
<dbReference type="Proteomes" id="UP000244093">
    <property type="component" value="Unassembled WGS sequence"/>
</dbReference>
<comment type="similarity">
    <text evidence="1">Belongs to the SPT5 family.</text>
</comment>
<comment type="similarity">
    <text evidence="4">Belongs to the archaeal Spt5 family.</text>
</comment>
<dbReference type="Gene3D" id="2.30.30.30">
    <property type="match status" value="1"/>
</dbReference>
<keyword evidence="2 4" id="KW-0805">Transcription regulation</keyword>
<organism evidence="8 9">
    <name type="scientific">Zestosphaera tikiterensis</name>
    <dbReference type="NCBI Taxonomy" id="1973259"/>
    <lineage>
        <taxon>Archaea</taxon>
        <taxon>Thermoproteota</taxon>
        <taxon>Thermoprotei</taxon>
        <taxon>Desulfurococcales</taxon>
        <taxon>Desulfurococcaceae</taxon>
        <taxon>Zestosphaera</taxon>
    </lineage>
</organism>
<evidence type="ECO:0000259" key="6">
    <source>
        <dbReference type="SMART" id="SM00738"/>
    </source>
</evidence>
<dbReference type="GO" id="GO:0006355">
    <property type="term" value="P:regulation of DNA-templated transcription"/>
    <property type="evidence" value="ECO:0007669"/>
    <property type="project" value="UniProtKB-UniRule"/>
</dbReference>
<keyword evidence="8" id="KW-0251">Elongation factor</keyword>
<dbReference type="InterPro" id="IPR011590">
    <property type="entry name" value="Spt5_arc"/>
</dbReference>
<dbReference type="AlphaFoldDB" id="A0A2R7Y929"/>
<dbReference type="InterPro" id="IPR005824">
    <property type="entry name" value="KOW"/>
</dbReference>
<comment type="subunit">
    <text evidence="4">Heterodimer composed of Spt4 and Spt5. Interacts with RNA polymerase (RNAP).</text>
</comment>
<dbReference type="HAMAP" id="MF_00950">
    <property type="entry name" value="Spt5_arch"/>
    <property type="match status" value="1"/>
</dbReference>
<dbReference type="InterPro" id="IPR008991">
    <property type="entry name" value="Translation_prot_SH3-like_sf"/>
</dbReference>
<dbReference type="GO" id="GO:0003746">
    <property type="term" value="F:translation elongation factor activity"/>
    <property type="evidence" value="ECO:0007669"/>
    <property type="project" value="UniProtKB-KW"/>
</dbReference>
<accession>A0A2R7Y929</accession>
<dbReference type="InterPro" id="IPR036735">
    <property type="entry name" value="NGN_dom_sf"/>
</dbReference>
<dbReference type="Pfam" id="PF03439">
    <property type="entry name" value="Spt5-NGN"/>
    <property type="match status" value="1"/>
</dbReference>
<dbReference type="InterPro" id="IPR014722">
    <property type="entry name" value="Rib_uL2_dom2"/>
</dbReference>
<evidence type="ECO:0000259" key="7">
    <source>
        <dbReference type="SMART" id="SM00739"/>
    </source>
</evidence>
<feature type="domain" description="NusG-like N-terminal" evidence="6">
    <location>
        <begin position="12"/>
        <end position="97"/>
    </location>
</feature>